<sequence>MNLPPELELQKLQHKLNPRYTQRINDGTHYATIKDVIRRGDALDALDAHFTFQDSQKKTGERERRPRQRNASTSSQSSGSFVSSRSSASTIASRH</sequence>
<comment type="caution">
    <text evidence="2">The sequence shown here is derived from an EMBL/GenBank/DDBJ whole genome shotgun (WGS) entry which is preliminary data.</text>
</comment>
<protein>
    <submittedName>
        <fullName evidence="2">Uncharacterized protein</fullName>
    </submittedName>
</protein>
<dbReference type="EMBL" id="CAIJEN010000002">
    <property type="protein sequence ID" value="CAD0083645.1"/>
    <property type="molecule type" value="Genomic_DNA"/>
</dbReference>
<name>A0A9N8J9E8_9PEZI</name>
<feature type="compositionally biased region" description="Low complexity" evidence="1">
    <location>
        <begin position="71"/>
        <end position="95"/>
    </location>
</feature>
<organism evidence="2 3">
    <name type="scientific">Aureobasidium vineae</name>
    <dbReference type="NCBI Taxonomy" id="2773715"/>
    <lineage>
        <taxon>Eukaryota</taxon>
        <taxon>Fungi</taxon>
        <taxon>Dikarya</taxon>
        <taxon>Ascomycota</taxon>
        <taxon>Pezizomycotina</taxon>
        <taxon>Dothideomycetes</taxon>
        <taxon>Dothideomycetidae</taxon>
        <taxon>Dothideales</taxon>
        <taxon>Saccotheciaceae</taxon>
        <taxon>Aureobasidium</taxon>
    </lineage>
</organism>
<accession>A0A9N8J9E8</accession>
<proteinExistence type="predicted"/>
<dbReference type="AlphaFoldDB" id="A0A9N8J9E8"/>
<feature type="compositionally biased region" description="Basic and acidic residues" evidence="1">
    <location>
        <begin position="55"/>
        <end position="64"/>
    </location>
</feature>
<evidence type="ECO:0000313" key="2">
    <source>
        <dbReference type="EMBL" id="CAD0083645.1"/>
    </source>
</evidence>
<keyword evidence="3" id="KW-1185">Reference proteome</keyword>
<reference evidence="2" key="1">
    <citation type="submission" date="2020-06" db="EMBL/GenBank/DDBJ databases">
        <authorList>
            <person name="Onetto C."/>
        </authorList>
    </citation>
    <scope>NUCLEOTIDE SEQUENCE</scope>
</reference>
<gene>
    <name evidence="2" type="ORF">AWRI4619_LOCUS2212</name>
</gene>
<dbReference type="Proteomes" id="UP000716446">
    <property type="component" value="Unassembled WGS sequence"/>
</dbReference>
<evidence type="ECO:0000256" key="1">
    <source>
        <dbReference type="SAM" id="MobiDB-lite"/>
    </source>
</evidence>
<feature type="region of interest" description="Disordered" evidence="1">
    <location>
        <begin position="54"/>
        <end position="95"/>
    </location>
</feature>
<evidence type="ECO:0000313" key="3">
    <source>
        <dbReference type="Proteomes" id="UP000716446"/>
    </source>
</evidence>